<keyword evidence="4" id="KW-1185">Reference proteome</keyword>
<dbReference type="InterPro" id="IPR013783">
    <property type="entry name" value="Ig-like_fold"/>
</dbReference>
<protein>
    <submittedName>
        <fullName evidence="3">DUF1566 domain-containing protein</fullName>
    </submittedName>
</protein>
<dbReference type="EMBL" id="JAQQXP010000001">
    <property type="protein sequence ID" value="MDC8829736.1"/>
    <property type="molecule type" value="Genomic_DNA"/>
</dbReference>
<dbReference type="PANTHER" id="PTHR46182:SF2">
    <property type="entry name" value="FI19480P1"/>
    <property type="match status" value="1"/>
</dbReference>
<dbReference type="Gene3D" id="2.60.40.10">
    <property type="entry name" value="Immunoglobulins"/>
    <property type="match status" value="2"/>
</dbReference>
<evidence type="ECO:0000256" key="1">
    <source>
        <dbReference type="SAM" id="SignalP"/>
    </source>
</evidence>
<dbReference type="RefSeq" id="WP_273638287.1">
    <property type="nucleotide sequence ID" value="NZ_JAQQXP010000001.1"/>
</dbReference>
<gene>
    <name evidence="3" type="ORF">OIK42_03060</name>
</gene>
<feature type="chain" id="PRO_5045525820" evidence="1">
    <location>
        <begin position="24"/>
        <end position="565"/>
    </location>
</feature>
<feature type="domain" description="PKD/Chitinase" evidence="2">
    <location>
        <begin position="135"/>
        <end position="233"/>
    </location>
</feature>
<feature type="domain" description="PKD/Chitinase" evidence="2">
    <location>
        <begin position="237"/>
        <end position="330"/>
    </location>
</feature>
<feature type="domain" description="PKD/Chitinase" evidence="2">
    <location>
        <begin position="38"/>
        <end position="126"/>
    </location>
</feature>
<dbReference type="Proteomes" id="UP001218788">
    <property type="component" value="Unassembled WGS sequence"/>
</dbReference>
<evidence type="ECO:0000259" key="2">
    <source>
        <dbReference type="SMART" id="SM00089"/>
    </source>
</evidence>
<organism evidence="3 4">
    <name type="scientific">Alteromonas gilva</name>
    <dbReference type="NCBI Taxonomy" id="2987522"/>
    <lineage>
        <taxon>Bacteria</taxon>
        <taxon>Pseudomonadati</taxon>
        <taxon>Pseudomonadota</taxon>
        <taxon>Gammaproteobacteria</taxon>
        <taxon>Alteromonadales</taxon>
        <taxon>Alteromonadaceae</taxon>
        <taxon>Alteromonas/Salinimonas group</taxon>
        <taxon>Alteromonas</taxon>
    </lineage>
</organism>
<name>A0ABT5KZQ3_9ALTE</name>
<dbReference type="Pfam" id="PF22352">
    <property type="entry name" value="K319L-like_PKD"/>
    <property type="match status" value="2"/>
</dbReference>
<accession>A0ABT5KZQ3</accession>
<reference evidence="3 4" key="1">
    <citation type="submission" date="2022-10" db="EMBL/GenBank/DDBJ databases">
        <title>Alteromonas sp. chi3 Genome sequencing.</title>
        <authorList>
            <person name="Park S."/>
        </authorList>
    </citation>
    <scope>NUCLEOTIDE SEQUENCE [LARGE SCALE GENOMIC DNA]</scope>
    <source>
        <strain evidence="4">chi3</strain>
    </source>
</reference>
<keyword evidence="1" id="KW-0732">Signal</keyword>
<dbReference type="InterPro" id="IPR022409">
    <property type="entry name" value="PKD/Chitinase_dom"/>
</dbReference>
<evidence type="ECO:0000313" key="4">
    <source>
        <dbReference type="Proteomes" id="UP001218788"/>
    </source>
</evidence>
<sequence length="565" mass="59771">MAFYRWCRLISMHVILASCMLVACGGGLSSEDRDETFAVNAGRDRSATEQSEVTLTAQVSYPSGDVTYSWSASPAMLITPSDTTASSATLTTPVATEDTDYVISVNVTDSAGQTASDSFTLTVTPENVPPTAVIAASQWPELAVGTYPAGVAITLDGSNSFDEDASTTPAIVTWQWQQTNGDDAIISNDTSTPSLVITTPIADDRQTLTFSLTVTDAEGATNTVSQSYTVLSASETTPTVSAGSDQAVFSGERIALRGAATSSVPAAYPIDTLWTFTGNAEPVIASVTAADTYAVAPQVDTETTLQLYLNAQDSFGNEITDSLTVVVRPFPVRVINDTGMTLQATNTTLASAHQNAWPGQDGQRGADVLAQSAVLAKAGRGEAGFDFTKLNSNGDEEDDEAAQFSCVRDNVTGLVWEVKTNDGGLRDLDHRYSWYAEENNGGAAGNINGPDTVCSITSCNTADYISAVNAAGLCGFYDWRLPTHQELLSIVHFGRAALPRVDSRYFPNTGSATATTLWYWTSQPGADGVSNDAAQNTWAIDFISGVDNFLNKSDPVAIRLVRAGR</sequence>
<feature type="signal peptide" evidence="1">
    <location>
        <begin position="1"/>
        <end position="23"/>
    </location>
</feature>
<dbReference type="InterPro" id="IPR011460">
    <property type="entry name" value="Lcl_C"/>
</dbReference>
<dbReference type="Pfam" id="PF07603">
    <property type="entry name" value="Lcl_C"/>
    <property type="match status" value="1"/>
</dbReference>
<comment type="caution">
    <text evidence="3">The sequence shown here is derived from an EMBL/GenBank/DDBJ whole genome shotgun (WGS) entry which is preliminary data.</text>
</comment>
<dbReference type="InterPro" id="IPR029865">
    <property type="entry name" value="KIAA0319-like"/>
</dbReference>
<dbReference type="PROSITE" id="PS51257">
    <property type="entry name" value="PROKAR_LIPOPROTEIN"/>
    <property type="match status" value="1"/>
</dbReference>
<dbReference type="SMART" id="SM00089">
    <property type="entry name" value="PKD"/>
    <property type="match status" value="3"/>
</dbReference>
<proteinExistence type="predicted"/>
<dbReference type="PANTHER" id="PTHR46182">
    <property type="entry name" value="FI19480P1"/>
    <property type="match status" value="1"/>
</dbReference>
<evidence type="ECO:0000313" key="3">
    <source>
        <dbReference type="EMBL" id="MDC8829736.1"/>
    </source>
</evidence>